<organism evidence="2 3">
    <name type="scientific">Bacteroides reticulotermitis</name>
    <dbReference type="NCBI Taxonomy" id="1133319"/>
    <lineage>
        <taxon>Bacteria</taxon>
        <taxon>Pseudomonadati</taxon>
        <taxon>Bacteroidota</taxon>
        <taxon>Bacteroidia</taxon>
        <taxon>Bacteroidales</taxon>
        <taxon>Bacteroidaceae</taxon>
        <taxon>Bacteroides</taxon>
    </lineage>
</organism>
<keyword evidence="3" id="KW-1185">Reference proteome</keyword>
<comment type="caution">
    <text evidence="2">The sequence shown here is derived from an EMBL/GenBank/DDBJ whole genome shotgun (WGS) entry which is preliminary data.</text>
</comment>
<dbReference type="GO" id="GO:0009231">
    <property type="term" value="P:riboflavin biosynthetic process"/>
    <property type="evidence" value="ECO:0007669"/>
    <property type="project" value="InterPro"/>
</dbReference>
<dbReference type="SUPFAM" id="SSF53597">
    <property type="entry name" value="Dihydrofolate reductase-like"/>
    <property type="match status" value="1"/>
</dbReference>
<proteinExistence type="predicted"/>
<dbReference type="Pfam" id="PF01872">
    <property type="entry name" value="RibD_C"/>
    <property type="match status" value="1"/>
</dbReference>
<evidence type="ECO:0000313" key="2">
    <source>
        <dbReference type="EMBL" id="MBB4046402.1"/>
    </source>
</evidence>
<dbReference type="AlphaFoldDB" id="A0A840DDI2"/>
<sequence length="176" mass="19917">MKKIILYIAVSIDGRIAEPDGGIEWLSEFPITKEMNYGYKEFMASIDTIIMGGRSWRELSNMDAMGAYANKAVYVVSRHDWGEKGNIKFITENVIGRIVDLRNETGKDIWLFGGGELVSMLLAADLVDKMRIAYIPVVLGKGVPLFPEQPKESKWELIESKNYSSGIIMVEYQKKE</sequence>
<dbReference type="Proteomes" id="UP000560658">
    <property type="component" value="Unassembled WGS sequence"/>
</dbReference>
<evidence type="ECO:0000313" key="3">
    <source>
        <dbReference type="Proteomes" id="UP000560658"/>
    </source>
</evidence>
<dbReference type="Gene3D" id="3.40.430.10">
    <property type="entry name" value="Dihydrofolate Reductase, subunit A"/>
    <property type="match status" value="1"/>
</dbReference>
<accession>A0A840DDI2</accession>
<dbReference type="PANTHER" id="PTHR38011:SF11">
    <property type="entry name" value="2,5-DIAMINO-6-RIBOSYLAMINO-4(3H)-PYRIMIDINONE 5'-PHOSPHATE REDUCTASE"/>
    <property type="match status" value="1"/>
</dbReference>
<gene>
    <name evidence="2" type="ORF">GGR06_004236</name>
</gene>
<dbReference type="GO" id="GO:0008703">
    <property type="term" value="F:5-amino-6-(5-phosphoribosylamino)uracil reductase activity"/>
    <property type="evidence" value="ECO:0007669"/>
    <property type="project" value="InterPro"/>
</dbReference>
<dbReference type="RefSeq" id="WP_044165733.1">
    <property type="nucleotide sequence ID" value="NZ_JACIER010000034.1"/>
</dbReference>
<dbReference type="InterPro" id="IPR050765">
    <property type="entry name" value="Riboflavin_Biosynth_HTPR"/>
</dbReference>
<reference evidence="2" key="1">
    <citation type="submission" date="2020-08" db="EMBL/GenBank/DDBJ databases">
        <title>Genomic Encyclopedia of Type Strains, Phase IV (KMG-IV): sequencing the most valuable type-strain genomes for metagenomic binning, comparative biology and taxonomic classification.</title>
        <authorList>
            <person name="Goeker M."/>
        </authorList>
    </citation>
    <scope>NUCLEOTIDE SEQUENCE [LARGE SCALE GENOMIC DNA]</scope>
    <source>
        <strain evidence="2">DSM 105720</strain>
    </source>
</reference>
<dbReference type="InterPro" id="IPR002734">
    <property type="entry name" value="RibDG_C"/>
</dbReference>
<feature type="domain" description="Bacterial bifunctional deaminase-reductase C-terminal" evidence="1">
    <location>
        <begin position="3"/>
        <end position="168"/>
    </location>
</feature>
<dbReference type="EMBL" id="JACIER010000034">
    <property type="protein sequence ID" value="MBB4046402.1"/>
    <property type="molecule type" value="Genomic_DNA"/>
</dbReference>
<name>A0A840DDI2_9BACE</name>
<evidence type="ECO:0000259" key="1">
    <source>
        <dbReference type="Pfam" id="PF01872"/>
    </source>
</evidence>
<dbReference type="InterPro" id="IPR024072">
    <property type="entry name" value="DHFR-like_dom_sf"/>
</dbReference>
<protein>
    <submittedName>
        <fullName evidence="2">Dihydrofolate reductase</fullName>
    </submittedName>
</protein>
<dbReference type="PANTHER" id="PTHR38011">
    <property type="entry name" value="DIHYDROFOLATE REDUCTASE FAMILY PROTEIN (AFU_ORTHOLOGUE AFUA_8G06820)"/>
    <property type="match status" value="1"/>
</dbReference>